<dbReference type="GO" id="GO:0000786">
    <property type="term" value="C:nucleosome"/>
    <property type="evidence" value="ECO:0007669"/>
    <property type="project" value="InterPro"/>
</dbReference>
<dbReference type="InterPro" id="IPR003903">
    <property type="entry name" value="UIM_dom"/>
</dbReference>
<evidence type="ECO:0008006" key="6">
    <source>
        <dbReference type="Google" id="ProtNLM"/>
    </source>
</evidence>
<feature type="compositionally biased region" description="Polar residues" evidence="3">
    <location>
        <begin position="77"/>
        <end position="92"/>
    </location>
</feature>
<reference evidence="4" key="2">
    <citation type="submission" date="2021-08" db="EMBL/GenBank/DDBJ databases">
        <authorList>
            <person name="Gostincar C."/>
            <person name="Sun X."/>
            <person name="Song Z."/>
            <person name="Gunde-Cimerman N."/>
        </authorList>
    </citation>
    <scope>NUCLEOTIDE SEQUENCE</scope>
    <source>
        <strain evidence="4">EXF-9298</strain>
    </source>
</reference>
<dbReference type="GO" id="GO:0046982">
    <property type="term" value="F:protein heterodimerization activity"/>
    <property type="evidence" value="ECO:0007669"/>
    <property type="project" value="InterPro"/>
</dbReference>
<keyword evidence="2" id="KW-0007">Acetylation</keyword>
<evidence type="ECO:0000313" key="5">
    <source>
        <dbReference type="Proteomes" id="UP000729357"/>
    </source>
</evidence>
<name>A0A9P8JQ37_AURME</name>
<dbReference type="InterPro" id="IPR000558">
    <property type="entry name" value="Histone_H2B"/>
</dbReference>
<dbReference type="Proteomes" id="UP000729357">
    <property type="component" value="Unassembled WGS sequence"/>
</dbReference>
<accession>A0A9P8JQ37</accession>
<dbReference type="Gene3D" id="1.10.20.10">
    <property type="entry name" value="Histone, subunit A"/>
    <property type="match status" value="1"/>
</dbReference>
<feature type="compositionally biased region" description="Acidic residues" evidence="3">
    <location>
        <begin position="52"/>
        <end position="76"/>
    </location>
</feature>
<comment type="similarity">
    <text evidence="1">Belongs to the histone H2B family.</text>
</comment>
<dbReference type="GO" id="GO:0030527">
    <property type="term" value="F:structural constituent of chromatin"/>
    <property type="evidence" value="ECO:0007669"/>
    <property type="project" value="InterPro"/>
</dbReference>
<evidence type="ECO:0000256" key="2">
    <source>
        <dbReference type="ARBA" id="ARBA00022990"/>
    </source>
</evidence>
<keyword evidence="5" id="KW-1185">Reference proteome</keyword>
<gene>
    <name evidence="4" type="ORF">KCU98_g14209</name>
</gene>
<dbReference type="EMBL" id="JAHFXS010002773">
    <property type="protein sequence ID" value="KAG9970855.1"/>
    <property type="molecule type" value="Genomic_DNA"/>
</dbReference>
<evidence type="ECO:0000256" key="3">
    <source>
        <dbReference type="SAM" id="MobiDB-lite"/>
    </source>
</evidence>
<dbReference type="PROSITE" id="PS50330">
    <property type="entry name" value="UIM"/>
    <property type="match status" value="1"/>
</dbReference>
<reference evidence="4" key="1">
    <citation type="journal article" date="2021" name="J Fungi (Basel)">
        <title>Virulence traits and population genomics of the black yeast Aureobasidium melanogenum.</title>
        <authorList>
            <person name="Cernosa A."/>
            <person name="Sun X."/>
            <person name="Gostincar C."/>
            <person name="Fang C."/>
            <person name="Gunde-Cimerman N."/>
            <person name="Song Z."/>
        </authorList>
    </citation>
    <scope>NUCLEOTIDE SEQUENCE</scope>
    <source>
        <strain evidence="4">EXF-9298</strain>
    </source>
</reference>
<feature type="compositionally biased region" description="Low complexity" evidence="3">
    <location>
        <begin position="98"/>
        <end position="119"/>
    </location>
</feature>
<sequence length="235" mass="25363">MPPKIARKLTAAQIQHAISQTQRVGESQPEEDEDLQRAIAESQRMGQSQATQEDEVQLDQETQVDGDTQPDQETQVDENTQPDADVPTSSADSDIVNDALASTADGASAATPDTATSSADEVETKPVIKKPAAKKVAGKKVPATDGKKDGEGTKRKRRVKRDPTNFQAYIHKDLCLRIADLASDLCKKLKKVTLQAHDIQTATKLILSGGLAKHAQSEGVKALRTFNKATEQGLR</sequence>
<organism evidence="4 5">
    <name type="scientific">Aureobasidium melanogenum</name>
    <name type="common">Aureobasidium pullulans var. melanogenum</name>
    <dbReference type="NCBI Taxonomy" id="46634"/>
    <lineage>
        <taxon>Eukaryota</taxon>
        <taxon>Fungi</taxon>
        <taxon>Dikarya</taxon>
        <taxon>Ascomycota</taxon>
        <taxon>Pezizomycotina</taxon>
        <taxon>Dothideomycetes</taxon>
        <taxon>Dothideomycetidae</taxon>
        <taxon>Dothideales</taxon>
        <taxon>Saccotheciaceae</taxon>
        <taxon>Aureobasidium</taxon>
    </lineage>
</organism>
<dbReference type="SMART" id="SM00427">
    <property type="entry name" value="H2B"/>
    <property type="match status" value="1"/>
</dbReference>
<evidence type="ECO:0000313" key="4">
    <source>
        <dbReference type="EMBL" id="KAG9970855.1"/>
    </source>
</evidence>
<dbReference type="SUPFAM" id="SSF47113">
    <property type="entry name" value="Histone-fold"/>
    <property type="match status" value="1"/>
</dbReference>
<dbReference type="GO" id="GO:0003677">
    <property type="term" value="F:DNA binding"/>
    <property type="evidence" value="ECO:0007669"/>
    <property type="project" value="InterPro"/>
</dbReference>
<feature type="non-terminal residue" evidence="4">
    <location>
        <position position="1"/>
    </location>
</feature>
<dbReference type="PRINTS" id="PR00621">
    <property type="entry name" value="HISTONEH2B"/>
</dbReference>
<comment type="caution">
    <text evidence="4">The sequence shown here is derived from an EMBL/GenBank/DDBJ whole genome shotgun (WGS) entry which is preliminary data.</text>
</comment>
<proteinExistence type="inferred from homology"/>
<feature type="compositionally biased region" description="Polar residues" evidence="3">
    <location>
        <begin position="12"/>
        <end position="25"/>
    </location>
</feature>
<dbReference type="AlphaFoldDB" id="A0A9P8JQ37"/>
<feature type="compositionally biased region" description="Basic residues" evidence="3">
    <location>
        <begin position="127"/>
        <end position="138"/>
    </location>
</feature>
<feature type="region of interest" description="Disordered" evidence="3">
    <location>
        <begin position="1"/>
        <end position="162"/>
    </location>
</feature>
<dbReference type="InterPro" id="IPR009072">
    <property type="entry name" value="Histone-fold"/>
</dbReference>
<evidence type="ECO:0000256" key="1">
    <source>
        <dbReference type="ARBA" id="ARBA00006846"/>
    </source>
</evidence>
<protein>
    <recommendedName>
        <fullName evidence="6">Histone H2A/H2B/H3 domain-containing protein</fullName>
    </recommendedName>
</protein>